<sequence>MADDLGSWNELLDELDRQLVRSHPGFGLGNVPSGIWSIDELRDSIGPLGPIPDPLIPRARRTLVEYEDAFARIQEAKRVVGDHLDMLQSLRGREAAHPVYFDHVG</sequence>
<organism evidence="1 2">
    <name type="scientific">Lysinimonas soli</name>
    <dbReference type="NCBI Taxonomy" id="1074233"/>
    <lineage>
        <taxon>Bacteria</taxon>
        <taxon>Bacillati</taxon>
        <taxon>Actinomycetota</taxon>
        <taxon>Actinomycetes</taxon>
        <taxon>Micrococcales</taxon>
        <taxon>Microbacteriaceae</taxon>
        <taxon>Lysinimonas</taxon>
    </lineage>
</organism>
<proteinExistence type="predicted"/>
<accession>A0ABW0NPY5</accession>
<evidence type="ECO:0000313" key="1">
    <source>
        <dbReference type="EMBL" id="MFC5502365.1"/>
    </source>
</evidence>
<evidence type="ECO:0000313" key="2">
    <source>
        <dbReference type="Proteomes" id="UP001596039"/>
    </source>
</evidence>
<dbReference type="EMBL" id="JBHSMG010000002">
    <property type="protein sequence ID" value="MFC5502365.1"/>
    <property type="molecule type" value="Genomic_DNA"/>
</dbReference>
<name>A0ABW0NPY5_9MICO</name>
<comment type="caution">
    <text evidence="1">The sequence shown here is derived from an EMBL/GenBank/DDBJ whole genome shotgun (WGS) entry which is preliminary data.</text>
</comment>
<evidence type="ECO:0008006" key="3">
    <source>
        <dbReference type="Google" id="ProtNLM"/>
    </source>
</evidence>
<protein>
    <recommendedName>
        <fullName evidence="3">Flagellar protein FliT</fullName>
    </recommendedName>
</protein>
<reference evidence="2" key="1">
    <citation type="journal article" date="2019" name="Int. J. Syst. Evol. Microbiol.">
        <title>The Global Catalogue of Microorganisms (GCM) 10K type strain sequencing project: providing services to taxonomists for standard genome sequencing and annotation.</title>
        <authorList>
            <consortium name="The Broad Institute Genomics Platform"/>
            <consortium name="The Broad Institute Genome Sequencing Center for Infectious Disease"/>
            <person name="Wu L."/>
            <person name="Ma J."/>
        </authorList>
    </citation>
    <scope>NUCLEOTIDE SEQUENCE [LARGE SCALE GENOMIC DNA]</scope>
    <source>
        <strain evidence="2">CGMCC 4.6997</strain>
    </source>
</reference>
<dbReference type="Proteomes" id="UP001596039">
    <property type="component" value="Unassembled WGS sequence"/>
</dbReference>
<gene>
    <name evidence="1" type="ORF">ACFPJ4_08955</name>
</gene>
<dbReference type="RefSeq" id="WP_386740060.1">
    <property type="nucleotide sequence ID" value="NZ_JBHSMG010000002.1"/>
</dbReference>
<keyword evidence="2" id="KW-1185">Reference proteome</keyword>